<keyword evidence="1" id="KW-0175">Coiled coil</keyword>
<evidence type="ECO:0000256" key="1">
    <source>
        <dbReference type="SAM" id="Coils"/>
    </source>
</evidence>
<evidence type="ECO:0000313" key="2">
    <source>
        <dbReference type="EMBL" id="CAH9088638.1"/>
    </source>
</evidence>
<feature type="non-terminal residue" evidence="2">
    <location>
        <position position="1"/>
    </location>
</feature>
<protein>
    <submittedName>
        <fullName evidence="2">Uncharacterized protein</fullName>
    </submittedName>
</protein>
<dbReference type="AlphaFoldDB" id="A0A9P1E8S3"/>
<comment type="caution">
    <text evidence="2">The sequence shown here is derived from an EMBL/GenBank/DDBJ whole genome shotgun (WGS) entry which is preliminary data.</text>
</comment>
<dbReference type="EMBL" id="CAMAPE010000019">
    <property type="protein sequence ID" value="CAH9088638.1"/>
    <property type="molecule type" value="Genomic_DNA"/>
</dbReference>
<reference evidence="2" key="1">
    <citation type="submission" date="2022-07" db="EMBL/GenBank/DDBJ databases">
        <authorList>
            <person name="Macas J."/>
            <person name="Novak P."/>
            <person name="Neumann P."/>
        </authorList>
    </citation>
    <scope>NUCLEOTIDE SEQUENCE</scope>
</reference>
<organism evidence="2 3">
    <name type="scientific">Cuscuta europaea</name>
    <name type="common">European dodder</name>
    <dbReference type="NCBI Taxonomy" id="41803"/>
    <lineage>
        <taxon>Eukaryota</taxon>
        <taxon>Viridiplantae</taxon>
        <taxon>Streptophyta</taxon>
        <taxon>Embryophyta</taxon>
        <taxon>Tracheophyta</taxon>
        <taxon>Spermatophyta</taxon>
        <taxon>Magnoliopsida</taxon>
        <taxon>eudicotyledons</taxon>
        <taxon>Gunneridae</taxon>
        <taxon>Pentapetalae</taxon>
        <taxon>asterids</taxon>
        <taxon>lamiids</taxon>
        <taxon>Solanales</taxon>
        <taxon>Convolvulaceae</taxon>
        <taxon>Cuscuteae</taxon>
        <taxon>Cuscuta</taxon>
        <taxon>Cuscuta subgen. Cuscuta</taxon>
    </lineage>
</organism>
<keyword evidence="3" id="KW-1185">Reference proteome</keyword>
<evidence type="ECO:0000313" key="3">
    <source>
        <dbReference type="Proteomes" id="UP001152484"/>
    </source>
</evidence>
<proteinExistence type="predicted"/>
<accession>A0A9P1E8S3</accession>
<gene>
    <name evidence="2" type="ORF">CEURO_LOCUS10606</name>
</gene>
<dbReference type="Proteomes" id="UP001152484">
    <property type="component" value="Unassembled WGS sequence"/>
</dbReference>
<feature type="coiled-coil region" evidence="1">
    <location>
        <begin position="194"/>
        <end position="238"/>
    </location>
</feature>
<name>A0A9P1E8S3_CUSEU</name>
<sequence length="381" mass="42211">MGGTRSLRGFITTSNMLSAGIGVISPIPVRRSISAATLTASSGKGKEKMIADHASAEQIRKKRKGNDGNILFPVDHVVDLTGSEAEPKKSMPAKTTTPALSDAPIDDRMFVEFSNMGPRSKGRYLFGLMPSSIWCHTAIKVPPSFTNLTHWSDLFEAGHQEALKAGVYYHKAFLAAEKEMKALASDRDDNQVLLSAARKLAADLQERAKEGEKAKAALAEMQEKSRHRDREIKELRAKVRAVESAEIKFDKAVSDHLPEPYTVNTSQIANQSTVDYQRGKGLNVALENTTRQFLGPHLGQFLRESEDPIKAGIDLLDSTPEGKSFLDVLTEKTVTQSQDLLLDRNLDLILEHFPKPFDPDELGFDDLFGNTYDRIMEKRSK</sequence>